<proteinExistence type="predicted"/>
<sequence length="92" mass="9907">MGFYAPELPVLAFVSIAQHKRFMPTLTRIIALLAVIAAIVYGAMFSLANFVKPTTHEITVEIPSSKLKQTVVAPPPPAVSDNEPVTSETGQE</sequence>
<evidence type="ECO:0000256" key="2">
    <source>
        <dbReference type="SAM" id="Phobius"/>
    </source>
</evidence>
<keyword evidence="2" id="KW-1133">Transmembrane helix</keyword>
<evidence type="ECO:0000313" key="4">
    <source>
        <dbReference type="EMBL" id="OYR28163.1"/>
    </source>
</evidence>
<reference evidence="4 5" key="1">
    <citation type="submission" date="2017-07" db="EMBL/GenBank/DDBJ databases">
        <title>Phylogenetic study on the rhizospheric bacterium Ochrobactrum sp. A44.</title>
        <authorList>
            <person name="Krzyzanowska D.M."/>
            <person name="Ossowicki A."/>
            <person name="Rajewska M."/>
            <person name="Maciag T."/>
            <person name="Kaczynski Z."/>
            <person name="Czerwicka M."/>
            <person name="Jafra S."/>
        </authorList>
    </citation>
    <scope>NUCLEOTIDE SEQUENCE [LARGE SCALE GENOMIC DNA]</scope>
    <source>
        <strain evidence="4 5">CCUG 30717</strain>
    </source>
</reference>
<dbReference type="Proteomes" id="UP000216188">
    <property type="component" value="Unassembled WGS sequence"/>
</dbReference>
<keyword evidence="2" id="KW-0472">Membrane</keyword>
<reference evidence="3 6" key="2">
    <citation type="submission" date="2018-11" db="EMBL/GenBank/DDBJ databases">
        <title>Genome sequencing and analysis.</title>
        <authorList>
            <person name="Huang Y.-T."/>
        </authorList>
    </citation>
    <scope>NUCLEOTIDE SEQUENCE [LARGE SCALE GENOMIC DNA]</scope>
    <source>
        <strain evidence="3 6">SHIN</strain>
    </source>
</reference>
<evidence type="ECO:0000313" key="6">
    <source>
        <dbReference type="Proteomes" id="UP000526233"/>
    </source>
</evidence>
<comment type="caution">
    <text evidence="4">The sequence shown here is derived from an EMBL/GenBank/DDBJ whole genome shotgun (WGS) entry which is preliminary data.</text>
</comment>
<dbReference type="AlphaFoldDB" id="A0A256GLW1"/>
<organism evidence="4 5">
    <name type="scientific">Brucella pseudogrignonensis</name>
    <dbReference type="NCBI Taxonomy" id="419475"/>
    <lineage>
        <taxon>Bacteria</taxon>
        <taxon>Pseudomonadati</taxon>
        <taxon>Pseudomonadota</taxon>
        <taxon>Alphaproteobacteria</taxon>
        <taxon>Hyphomicrobiales</taxon>
        <taxon>Brucellaceae</taxon>
        <taxon>Brucella/Ochrobactrum group</taxon>
        <taxon>Brucella</taxon>
    </lineage>
</organism>
<keyword evidence="2" id="KW-0812">Transmembrane</keyword>
<feature type="compositionally biased region" description="Polar residues" evidence="1">
    <location>
        <begin position="83"/>
        <end position="92"/>
    </location>
</feature>
<keyword evidence="5" id="KW-1185">Reference proteome</keyword>
<evidence type="ECO:0000313" key="5">
    <source>
        <dbReference type="Proteomes" id="UP000216188"/>
    </source>
</evidence>
<evidence type="ECO:0000313" key="3">
    <source>
        <dbReference type="EMBL" id="NNV21591.1"/>
    </source>
</evidence>
<protein>
    <submittedName>
        <fullName evidence="4">Tyrosine site-specific integrase/recombinase domain protein</fullName>
    </submittedName>
</protein>
<gene>
    <name evidence="4" type="ORF">CEV34_1381</name>
    <name evidence="3" type="ORF">EHE22_14260</name>
</gene>
<evidence type="ECO:0000256" key="1">
    <source>
        <dbReference type="SAM" id="MobiDB-lite"/>
    </source>
</evidence>
<dbReference type="EMBL" id="PKQI01000002">
    <property type="protein sequence ID" value="NNV21591.1"/>
    <property type="molecule type" value="Genomic_DNA"/>
</dbReference>
<name>A0A256GLW1_9HYPH</name>
<feature type="transmembrane region" description="Helical" evidence="2">
    <location>
        <begin position="29"/>
        <end position="51"/>
    </location>
</feature>
<dbReference type="STRING" id="419475.A8A54_17250"/>
<feature type="region of interest" description="Disordered" evidence="1">
    <location>
        <begin position="71"/>
        <end position="92"/>
    </location>
</feature>
<dbReference type="EMBL" id="NNRM01000016">
    <property type="protein sequence ID" value="OYR28163.1"/>
    <property type="molecule type" value="Genomic_DNA"/>
</dbReference>
<accession>A0A256GLW1</accession>
<dbReference type="Proteomes" id="UP000526233">
    <property type="component" value="Unassembled WGS sequence"/>
</dbReference>
<dbReference type="OrthoDB" id="9805893at2"/>